<dbReference type="Pfam" id="PF00689">
    <property type="entry name" value="Cation_ATPase_C"/>
    <property type="match status" value="1"/>
</dbReference>
<feature type="domain" description="Cation-transporting P-type ATPase C-terminal" evidence="11">
    <location>
        <begin position="995"/>
        <end position="1178"/>
    </location>
</feature>
<dbReference type="InterPro" id="IPR006068">
    <property type="entry name" value="ATPase_P-typ_cation-transptr_C"/>
</dbReference>
<evidence type="ECO:0000313" key="14">
    <source>
        <dbReference type="Proteomes" id="UP000225706"/>
    </source>
</evidence>
<dbReference type="InterPro" id="IPR059000">
    <property type="entry name" value="ATPase_P-type_domA"/>
</dbReference>
<dbReference type="Pfam" id="PF13246">
    <property type="entry name" value="Cation_ATPase"/>
    <property type="match status" value="2"/>
</dbReference>
<dbReference type="InterPro" id="IPR023299">
    <property type="entry name" value="ATPase_P-typ_cyto_dom_N"/>
</dbReference>
<dbReference type="Pfam" id="PF00122">
    <property type="entry name" value="E1-E2_ATPase"/>
    <property type="match status" value="1"/>
</dbReference>
<feature type="transmembrane region" description="Helical" evidence="9">
    <location>
        <begin position="64"/>
        <end position="89"/>
    </location>
</feature>
<feature type="transmembrane region" description="Helical" evidence="9">
    <location>
        <begin position="109"/>
        <end position="127"/>
    </location>
</feature>
<dbReference type="InterPro" id="IPR023298">
    <property type="entry name" value="ATPase_P-typ_TM_dom_sf"/>
</dbReference>
<dbReference type="Gene3D" id="3.40.1110.10">
    <property type="entry name" value="Calcium-transporting ATPase, cytoplasmic domain N"/>
    <property type="match status" value="2"/>
</dbReference>
<dbReference type="InterPro" id="IPR036412">
    <property type="entry name" value="HAD-like_sf"/>
</dbReference>
<evidence type="ECO:0000256" key="4">
    <source>
        <dbReference type="ARBA" id="ARBA00022741"/>
    </source>
</evidence>
<dbReference type="GO" id="GO:0016887">
    <property type="term" value="F:ATP hydrolysis activity"/>
    <property type="evidence" value="ECO:0007669"/>
    <property type="project" value="InterPro"/>
</dbReference>
<dbReference type="InterPro" id="IPR008250">
    <property type="entry name" value="ATPase_P-typ_transduc_dom_A_sf"/>
</dbReference>
<organism evidence="13 14">
    <name type="scientific">Stylophora pistillata</name>
    <name type="common">Smooth cauliflower coral</name>
    <dbReference type="NCBI Taxonomy" id="50429"/>
    <lineage>
        <taxon>Eukaryota</taxon>
        <taxon>Metazoa</taxon>
        <taxon>Cnidaria</taxon>
        <taxon>Anthozoa</taxon>
        <taxon>Hexacorallia</taxon>
        <taxon>Scleractinia</taxon>
        <taxon>Astrocoeniina</taxon>
        <taxon>Pocilloporidae</taxon>
        <taxon>Stylophora</taxon>
    </lineage>
</organism>
<reference evidence="14" key="1">
    <citation type="journal article" date="2017" name="bioRxiv">
        <title>Comparative analysis of the genomes of Stylophora pistillata and Acropora digitifera provides evidence for extensive differences between species of corals.</title>
        <authorList>
            <person name="Voolstra C.R."/>
            <person name="Li Y."/>
            <person name="Liew Y.J."/>
            <person name="Baumgarten S."/>
            <person name="Zoccola D."/>
            <person name="Flot J.-F."/>
            <person name="Tambutte S."/>
            <person name="Allemand D."/>
            <person name="Aranda M."/>
        </authorList>
    </citation>
    <scope>NUCLEOTIDE SEQUENCE [LARGE SCALE GENOMIC DNA]</scope>
</reference>
<dbReference type="Gene3D" id="1.20.1110.10">
    <property type="entry name" value="Calcium-transporting ATPase, transmembrane domain"/>
    <property type="match status" value="2"/>
</dbReference>
<keyword evidence="7 9" id="KW-1133">Transmembrane helix</keyword>
<dbReference type="GO" id="GO:0005524">
    <property type="term" value="F:ATP binding"/>
    <property type="evidence" value="ECO:0007669"/>
    <property type="project" value="UniProtKB-KW"/>
</dbReference>
<keyword evidence="2 9" id="KW-0812">Transmembrane</keyword>
<feature type="transmembrane region" description="Helical" evidence="9">
    <location>
        <begin position="970"/>
        <end position="989"/>
    </location>
</feature>
<proteinExistence type="predicted"/>
<keyword evidence="5" id="KW-0067">ATP-binding</keyword>
<evidence type="ECO:0000313" key="13">
    <source>
        <dbReference type="EMBL" id="PFX28568.1"/>
    </source>
</evidence>
<evidence type="ECO:0000256" key="5">
    <source>
        <dbReference type="ARBA" id="ARBA00022840"/>
    </source>
</evidence>
<feature type="domain" description="Cation-transporting P-type ATPase N-terminal" evidence="12">
    <location>
        <begin position="17"/>
        <end position="81"/>
    </location>
</feature>
<dbReference type="GO" id="GO:0051480">
    <property type="term" value="P:regulation of cytosolic calcium ion concentration"/>
    <property type="evidence" value="ECO:0007669"/>
    <property type="project" value="TreeGrafter"/>
</dbReference>
<evidence type="ECO:0000256" key="3">
    <source>
        <dbReference type="ARBA" id="ARBA00022723"/>
    </source>
</evidence>
<evidence type="ECO:0000256" key="7">
    <source>
        <dbReference type="ARBA" id="ARBA00022989"/>
    </source>
</evidence>
<comment type="caution">
    <text evidence="13">The sequence shown here is derived from an EMBL/GenBank/DDBJ whole genome shotgun (WGS) entry which is preliminary data.</text>
</comment>
<dbReference type="SUPFAM" id="SSF81665">
    <property type="entry name" value="Calcium ATPase, transmembrane domain M"/>
    <property type="match status" value="1"/>
</dbReference>
<keyword evidence="8 9" id="KW-0472">Membrane</keyword>
<protein>
    <submittedName>
        <fullName evidence="13">Plasma membrane calcium-transporting ATPase 1</fullName>
    </submittedName>
</protein>
<evidence type="ECO:0000256" key="1">
    <source>
        <dbReference type="ARBA" id="ARBA00004127"/>
    </source>
</evidence>
<dbReference type="SUPFAM" id="SSF81660">
    <property type="entry name" value="Metal cation-transporting ATPase, ATP-binding domain N"/>
    <property type="match status" value="2"/>
</dbReference>
<keyword evidence="14" id="KW-1185">Reference proteome</keyword>
<feature type="transmembrane region" description="Helical" evidence="9">
    <location>
        <begin position="1043"/>
        <end position="1065"/>
    </location>
</feature>
<dbReference type="Gene3D" id="3.40.50.1000">
    <property type="entry name" value="HAD superfamily/HAD-like"/>
    <property type="match status" value="1"/>
</dbReference>
<evidence type="ECO:0000259" key="10">
    <source>
        <dbReference type="Pfam" id="PF00122"/>
    </source>
</evidence>
<dbReference type="PRINTS" id="PR00119">
    <property type="entry name" value="CATATPASE"/>
</dbReference>
<feature type="transmembrane region" description="Helical" evidence="9">
    <location>
        <begin position="1160"/>
        <end position="1181"/>
    </location>
</feature>
<dbReference type="PANTHER" id="PTHR24093:SF369">
    <property type="entry name" value="CALCIUM-TRANSPORTING ATPASE"/>
    <property type="match status" value="1"/>
</dbReference>
<feature type="domain" description="P-type ATPase A" evidence="10">
    <location>
        <begin position="142"/>
        <end position="235"/>
    </location>
</feature>
<gene>
    <name evidence="13" type="primary">Atp2b1</name>
    <name evidence="13" type="ORF">AWC38_SpisGene6691</name>
</gene>
<dbReference type="GO" id="GO:0046872">
    <property type="term" value="F:metal ion binding"/>
    <property type="evidence" value="ECO:0007669"/>
    <property type="project" value="UniProtKB-KW"/>
</dbReference>
<sequence length="1253" mass="140986">METRGRTAVDRLEREIGGVKAIVQKLHTSTRKGLIGIKDGLARREVFGSNHLPVKPPQSFLRSLLYSLTDSVLIILVLGAIAALILGWYHPEVCDGIEQTSTAWMEGCGILGTVVVIILCSALSDFFRDREFYRMQIRMENSRTCTVIRSGKEMKICCKNLKVGDLCVLEVGAIVPADGVLVQSNELVTNDSNVDDGVMEAFKGDADPLVFAGSYVREGSGRFLVIAVGKDTQAYKKQEGKPKDSGQGFNPDDERGTLQGKLNKASAILGLIGIIVGALVTLIIIFRFSLKTYSVDGKSYDVSHWIEFVQAIIIGIVIIIIAEPEALSLAVTITLSYCIEKLHSRQILVRNVDVVEKMGNLTTLCCGKTGVLTELSELTVSEQVVECCMADQIFTGDPRFYSNRLPSNVVKDLCDAISINTSYSSNITSSGPECLPKQTGDRTECALLQFVLDLGVYYPFIRKEHPEETFVKVFGFSPERKFMSTVIGDGNEYKIYAKGAPEAILPRCTGIFMEGGRVAMFTPEDKDHIGQVIRHMQEWSHLKVMCLTQRSLYPSVGDPQWDNEEEVISEMTLIGIVGIDTVDEDATVESRKRAMEGKLGGKTFRRFQHLKRYKDDNLKHPDFLEDICRGIAVNTKYSSNIEDEDDDHLPKHIGDSSDCALLQLVLEMGETYQVWRDEYPEDILVHRRASPREAPPSHQHTSVVIHLKDGGSGRYKLYCKGAPGYVLSRCTQMALPTLENVSFDDKDKENIGKEIKNLQTSKQLEVICLAFRYFPDDYDWDDEESMSELTFLGYVGIDEIVRTRVPDAIWDLHQSGIKVCMVTGDNLSAAGRFGSKSGILSPTSDWPLKEFSYFGCDSKVFSSITKEKFDKWWPNELRILASAGAADRLKFIEHIQRSRSSPRGEIVAVTASGVNDDKVLRRADVGLTMGVSGTDVAKESADIVLENDDFTSIVEAVKWGRNLYETILKFLQFQFTVAWVAIIVVIVGACVTKRSPLSATQLLWINLIMDSLASFALTRDQPSNDIFKHKPYGQRKPLISRALLRNVIGHSIYQLAVMFLLMFVFPDFLDMRDGYEESSVCRPTQHKTMVFTTFVFMQLFNEINCRRLQDRNVFYGLLYGKLRDINFVFIIIWIASMGIQIIIVQFFTNAFRVIDMEWDQWMWSLFFGFSELIWAQLVFTIPKGIIPRQIRCCTTGISRNKKDCCEKLAFTRGVSKVRKQNLTMYKYDNRNMRIFDNGTVTPAAEEYSMTTGN</sequence>
<dbReference type="PRINTS" id="PR00120">
    <property type="entry name" value="HATPASE"/>
</dbReference>
<dbReference type="Gene3D" id="2.70.150.10">
    <property type="entry name" value="Calcium-transporting ATPase, cytoplasmic transduction domain A"/>
    <property type="match status" value="1"/>
</dbReference>
<dbReference type="SUPFAM" id="SSF81653">
    <property type="entry name" value="Calcium ATPase, transduction domain A"/>
    <property type="match status" value="1"/>
</dbReference>
<evidence type="ECO:0000256" key="9">
    <source>
        <dbReference type="SAM" id="Phobius"/>
    </source>
</evidence>
<dbReference type="PANTHER" id="PTHR24093">
    <property type="entry name" value="CATION TRANSPORTING ATPASE"/>
    <property type="match status" value="1"/>
</dbReference>
<dbReference type="InterPro" id="IPR004014">
    <property type="entry name" value="ATPase_P-typ_cation-transptr_N"/>
</dbReference>
<evidence type="ECO:0000259" key="12">
    <source>
        <dbReference type="Pfam" id="PF00690"/>
    </source>
</evidence>
<keyword evidence="3" id="KW-0479">Metal-binding</keyword>
<dbReference type="Proteomes" id="UP000225706">
    <property type="component" value="Unassembled WGS sequence"/>
</dbReference>
<evidence type="ECO:0000259" key="11">
    <source>
        <dbReference type="Pfam" id="PF00689"/>
    </source>
</evidence>
<dbReference type="STRING" id="50429.A0A2B4SJ23"/>
<dbReference type="AlphaFoldDB" id="A0A2B4SJ23"/>
<feature type="transmembrane region" description="Helical" evidence="9">
    <location>
        <begin position="265"/>
        <end position="288"/>
    </location>
</feature>
<feature type="transmembrane region" description="Helical" evidence="9">
    <location>
        <begin position="1125"/>
        <end position="1148"/>
    </location>
</feature>
<feature type="transmembrane region" description="Helical" evidence="9">
    <location>
        <begin position="1085"/>
        <end position="1104"/>
    </location>
</feature>
<dbReference type="Pfam" id="PF00690">
    <property type="entry name" value="Cation_ATPase_N"/>
    <property type="match status" value="1"/>
</dbReference>
<dbReference type="GO" id="GO:0012505">
    <property type="term" value="C:endomembrane system"/>
    <property type="evidence" value="ECO:0007669"/>
    <property type="project" value="UniProtKB-SubCell"/>
</dbReference>
<evidence type="ECO:0000256" key="8">
    <source>
        <dbReference type="ARBA" id="ARBA00023136"/>
    </source>
</evidence>
<evidence type="ECO:0000256" key="6">
    <source>
        <dbReference type="ARBA" id="ARBA00022842"/>
    </source>
</evidence>
<name>A0A2B4SJ23_STYPI</name>
<evidence type="ECO:0000256" key="2">
    <source>
        <dbReference type="ARBA" id="ARBA00022692"/>
    </source>
</evidence>
<comment type="subcellular location">
    <subcellularLocation>
        <location evidence="1">Endomembrane system</location>
        <topology evidence="1">Multi-pass membrane protein</topology>
    </subcellularLocation>
</comment>
<dbReference type="InterPro" id="IPR001757">
    <property type="entry name" value="P_typ_ATPase"/>
</dbReference>
<dbReference type="InterPro" id="IPR023214">
    <property type="entry name" value="HAD_sf"/>
</dbReference>
<dbReference type="OrthoDB" id="116380at2759"/>
<dbReference type="GO" id="GO:0005886">
    <property type="term" value="C:plasma membrane"/>
    <property type="evidence" value="ECO:0007669"/>
    <property type="project" value="TreeGrafter"/>
</dbReference>
<accession>A0A2B4SJ23</accession>
<dbReference type="SUPFAM" id="SSF56784">
    <property type="entry name" value="HAD-like"/>
    <property type="match status" value="1"/>
</dbReference>
<keyword evidence="4" id="KW-0547">Nucleotide-binding</keyword>
<keyword evidence="6" id="KW-0460">Magnesium</keyword>
<dbReference type="EMBL" id="LSMT01000081">
    <property type="protein sequence ID" value="PFX28568.1"/>
    <property type="molecule type" value="Genomic_DNA"/>
</dbReference>
<dbReference type="GO" id="GO:0005388">
    <property type="term" value="F:P-type calcium transporter activity"/>
    <property type="evidence" value="ECO:0007669"/>
    <property type="project" value="TreeGrafter"/>
</dbReference>